<keyword evidence="5" id="KW-0175">Coiled coil</keyword>
<comment type="caution">
    <text evidence="7">The sequence shown here is derived from an EMBL/GenBank/DDBJ whole genome shotgun (WGS) entry which is preliminary data.</text>
</comment>
<evidence type="ECO:0000256" key="4">
    <source>
        <dbReference type="RuleBase" id="RU365031"/>
    </source>
</evidence>
<keyword evidence="2 4" id="KW-0808">Transferase</keyword>
<dbReference type="InterPro" id="IPR003679">
    <property type="entry name" value="Amioglycoside_AcTrfase"/>
</dbReference>
<evidence type="ECO:0000256" key="3">
    <source>
        <dbReference type="ARBA" id="ARBA00023315"/>
    </source>
</evidence>
<keyword evidence="3 4" id="KW-0012">Acyltransferase</keyword>
<evidence type="ECO:0000313" key="8">
    <source>
        <dbReference type="Proteomes" id="UP001592528"/>
    </source>
</evidence>
<sequence length="465" mass="51407">MGELESPLPDRGRPPGRPRKPLNQSGYPPAKLAWLEHVRLIVDSSFGKREVAASALKIDQGELSRRLNGKLADLDFVRLLHEVCTPRYGAAMPPIEKSNELFLAAVREADPSRFEGFKSLLEVAEENRFLADRVNQLEMDITVARGLLAVEKESADQLARQLQNALDRAEAGEAAWRTLLASVLGAPRQEWPWKSQSGQVNANDLEQELVRDFLSLGIRPGIILYVHMGLVHIDRTTAQVMTWALRRVLGPKGTVVISTATPENSAHGPVYETLTRSMTRVQLEEFHEFVPAFDRVASPSSQLLTWLSEEIRCTPGALRSGHPLASVAAVGPHAAEITRSHAFESTYGFDSPFGNLYLMDAQVLILGAPQWDCPIYYTADYMLDRPPTKNEVCKVRDSQGQRMWVSFETVDHASIHTPEVVQSLEQAIGSLLESSRGMLGPYTAHLLSVRDGVDTAYGRLAAAIS</sequence>
<dbReference type="EMBL" id="JBHEZZ010000010">
    <property type="protein sequence ID" value="MFC1403557.1"/>
    <property type="molecule type" value="Genomic_DNA"/>
</dbReference>
<feature type="region of interest" description="Disordered" evidence="6">
    <location>
        <begin position="1"/>
        <end position="26"/>
    </location>
</feature>
<evidence type="ECO:0000313" key="7">
    <source>
        <dbReference type="EMBL" id="MFC1403557.1"/>
    </source>
</evidence>
<comment type="similarity">
    <text evidence="1 4">Belongs to the antibiotic N-acetyltransferase family.</text>
</comment>
<reference evidence="7 8" key="1">
    <citation type="submission" date="2024-09" db="EMBL/GenBank/DDBJ databases">
        <authorList>
            <person name="Lee S.D."/>
        </authorList>
    </citation>
    <scope>NUCLEOTIDE SEQUENCE [LARGE SCALE GENOMIC DNA]</scope>
    <source>
        <strain evidence="7 8">N1-5</strain>
    </source>
</reference>
<gene>
    <name evidence="7" type="ORF">ACEZDJ_19900</name>
</gene>
<name>A0ABV6UQ15_9ACTN</name>
<dbReference type="InterPro" id="IPR028345">
    <property type="entry name" value="Antibiotic_NAT-like"/>
</dbReference>
<evidence type="ECO:0000256" key="1">
    <source>
        <dbReference type="ARBA" id="ARBA00006383"/>
    </source>
</evidence>
<accession>A0ABV6UQ15</accession>
<keyword evidence="8" id="KW-1185">Reference proteome</keyword>
<protein>
    <recommendedName>
        <fullName evidence="4">Aminoglycoside N(3)-acetyltransferase</fullName>
        <ecNumber evidence="4">2.3.1.-</ecNumber>
    </recommendedName>
</protein>
<dbReference type="EC" id="2.3.1.-" evidence="4"/>
<organism evidence="7 8">
    <name type="scientific">Streptacidiphilus cavernicola</name>
    <dbReference type="NCBI Taxonomy" id="3342716"/>
    <lineage>
        <taxon>Bacteria</taxon>
        <taxon>Bacillati</taxon>
        <taxon>Actinomycetota</taxon>
        <taxon>Actinomycetes</taxon>
        <taxon>Kitasatosporales</taxon>
        <taxon>Streptomycetaceae</taxon>
        <taxon>Streptacidiphilus</taxon>
    </lineage>
</organism>
<feature type="coiled-coil region" evidence="5">
    <location>
        <begin position="120"/>
        <end position="175"/>
    </location>
</feature>
<evidence type="ECO:0000256" key="6">
    <source>
        <dbReference type="SAM" id="MobiDB-lite"/>
    </source>
</evidence>
<keyword evidence="4" id="KW-0046">Antibiotic resistance</keyword>
<dbReference type="Proteomes" id="UP001592528">
    <property type="component" value="Unassembled WGS sequence"/>
</dbReference>
<dbReference type="Pfam" id="PF02522">
    <property type="entry name" value="Antibiotic_NAT"/>
    <property type="match status" value="1"/>
</dbReference>
<evidence type="ECO:0000256" key="5">
    <source>
        <dbReference type="SAM" id="Coils"/>
    </source>
</evidence>
<dbReference type="RefSeq" id="WP_157623793.1">
    <property type="nucleotide sequence ID" value="NZ_JBHEZZ010000010.1"/>
</dbReference>
<comment type="catalytic activity">
    <reaction evidence="4">
        <text>a 2-deoxystreptamine antibiotic + acetyl-CoA = an N(3)-acetyl-2-deoxystreptamine antibiotic + CoA + H(+)</text>
        <dbReference type="Rhea" id="RHEA:12665"/>
        <dbReference type="ChEBI" id="CHEBI:15378"/>
        <dbReference type="ChEBI" id="CHEBI:57287"/>
        <dbReference type="ChEBI" id="CHEBI:57288"/>
        <dbReference type="ChEBI" id="CHEBI:57921"/>
        <dbReference type="ChEBI" id="CHEBI:77452"/>
        <dbReference type="EC" id="2.3.1.81"/>
    </reaction>
</comment>
<dbReference type="PANTHER" id="PTHR11104">
    <property type="entry name" value="AMINOGLYCOSIDE N3-ACETYLTRANSFERASE"/>
    <property type="match status" value="1"/>
</dbReference>
<proteinExistence type="inferred from homology"/>
<dbReference type="PANTHER" id="PTHR11104:SF0">
    <property type="entry name" value="SPBETA PROPHAGE-DERIVED AMINOGLYCOSIDE N(3')-ACETYLTRANSFERASE-LIKE PROTEIN YOKD"/>
    <property type="match status" value="1"/>
</dbReference>
<dbReference type="SUPFAM" id="SSF110710">
    <property type="entry name" value="TTHA0583/YokD-like"/>
    <property type="match status" value="1"/>
</dbReference>
<evidence type="ECO:0000256" key="2">
    <source>
        <dbReference type="ARBA" id="ARBA00022679"/>
    </source>
</evidence>